<reference evidence="1 2" key="1">
    <citation type="submission" date="2018-05" db="EMBL/GenBank/DDBJ databases">
        <title>Streptomyces venezuelae.</title>
        <authorList>
            <person name="Kim W."/>
            <person name="Lee N."/>
            <person name="Cho B.-K."/>
        </authorList>
    </citation>
    <scope>NUCLEOTIDE SEQUENCE [LARGE SCALE GENOMIC DNA]</scope>
    <source>
        <strain evidence="1 2">ATCC 21018</strain>
    </source>
</reference>
<dbReference type="RefSeq" id="WP_150260999.1">
    <property type="nucleotide sequence ID" value="NZ_CP029189.1"/>
</dbReference>
<proteinExistence type="predicted"/>
<organism evidence="1 2">
    <name type="scientific">Streptomyces venezuelae</name>
    <dbReference type="NCBI Taxonomy" id="54571"/>
    <lineage>
        <taxon>Bacteria</taxon>
        <taxon>Bacillati</taxon>
        <taxon>Actinomycetota</taxon>
        <taxon>Actinomycetes</taxon>
        <taxon>Kitasatosporales</taxon>
        <taxon>Streptomycetaceae</taxon>
        <taxon>Streptomyces</taxon>
    </lineage>
</organism>
<dbReference type="Proteomes" id="UP000324101">
    <property type="component" value="Chromosome"/>
</dbReference>
<evidence type="ECO:0000313" key="1">
    <source>
        <dbReference type="EMBL" id="QES58090.1"/>
    </source>
</evidence>
<protein>
    <recommendedName>
        <fullName evidence="3">Metalloprotease</fullName>
    </recommendedName>
</protein>
<evidence type="ECO:0000313" key="2">
    <source>
        <dbReference type="Proteomes" id="UP000324101"/>
    </source>
</evidence>
<dbReference type="InterPro" id="IPR049457">
    <property type="entry name" value="Emfourin"/>
</dbReference>
<sequence>MLITVTRTGGFAGGQRSVSLETECRSDGPELERLAELALSGEGPVGLDPVPDGFSYVVHVDSKLVNLQDPYLTDEQRQLIDAVLAADTA</sequence>
<gene>
    <name evidence="1" type="ORF">DEJ51_31360</name>
</gene>
<evidence type="ECO:0008006" key="3">
    <source>
        <dbReference type="Google" id="ProtNLM"/>
    </source>
</evidence>
<dbReference type="OrthoDB" id="6956709at2"/>
<dbReference type="Pfam" id="PF20242">
    <property type="entry name" value="Emfourin"/>
    <property type="match status" value="1"/>
</dbReference>
<dbReference type="AlphaFoldDB" id="A0A5P2DU80"/>
<dbReference type="EMBL" id="CP029189">
    <property type="protein sequence ID" value="QES58090.1"/>
    <property type="molecule type" value="Genomic_DNA"/>
</dbReference>
<name>A0A5P2DU80_STRVZ</name>
<accession>A0A5P2DU80</accession>